<dbReference type="PANTHER" id="PTHR12128">
    <property type="entry name" value="DIHYDRODIPICOLINATE SYNTHASE"/>
    <property type="match status" value="1"/>
</dbReference>
<dbReference type="SMART" id="SM01130">
    <property type="entry name" value="DHDPS"/>
    <property type="match status" value="1"/>
</dbReference>
<dbReference type="InterPro" id="IPR013785">
    <property type="entry name" value="Aldolase_TIM"/>
</dbReference>
<dbReference type="Proteomes" id="UP000054262">
    <property type="component" value="Unassembled WGS sequence"/>
</dbReference>
<feature type="binding site" evidence="12 15">
    <location>
        <position position="45"/>
    </location>
    <ligand>
        <name>pyruvate</name>
        <dbReference type="ChEBI" id="CHEBI:15361"/>
    </ligand>
</feature>
<dbReference type="HAMAP" id="MF_00418">
    <property type="entry name" value="DapA"/>
    <property type="match status" value="1"/>
</dbReference>
<evidence type="ECO:0000313" key="17">
    <source>
        <dbReference type="EMBL" id="EAV46851.1"/>
    </source>
</evidence>
<evidence type="ECO:0000256" key="2">
    <source>
        <dbReference type="ARBA" id="ARBA00005120"/>
    </source>
</evidence>
<feature type="site" description="L-lysine inhibitor binding" evidence="16">
    <location>
        <position position="80"/>
    </location>
</feature>
<keyword evidence="7 12" id="KW-0220">Diaminopimelate biosynthesis</keyword>
<feature type="site" description="Part of a proton relay during catalysis" evidence="12 16">
    <location>
        <position position="44"/>
    </location>
</feature>
<feature type="active site" description="Schiff-base intermediate with substrate" evidence="12 14">
    <location>
        <position position="161"/>
    </location>
</feature>
<keyword evidence="9 12" id="KW-0456">Lyase</keyword>
<organism evidence="17 18">
    <name type="scientific">Methylophilales bacterium HTCC2181</name>
    <dbReference type="NCBI Taxonomy" id="383631"/>
    <lineage>
        <taxon>Bacteria</taxon>
        <taxon>Pseudomonadati</taxon>
        <taxon>Pseudomonadota</taxon>
        <taxon>Betaproteobacteria</taxon>
        <taxon>Nitrosomonadales</taxon>
        <taxon>OM43 clade</taxon>
    </lineage>
</organism>
<accession>A0P5P1</accession>
<dbReference type="InterPro" id="IPR002220">
    <property type="entry name" value="DapA-like"/>
</dbReference>
<comment type="caution">
    <text evidence="17">The sequence shown here is derived from an EMBL/GenBank/DDBJ whole genome shotgun (WGS) entry which is preliminary data.</text>
</comment>
<comment type="catalytic activity">
    <reaction evidence="11 12">
        <text>L-aspartate 4-semialdehyde + pyruvate = (2S,4S)-4-hydroxy-2,3,4,5-tetrahydrodipicolinate + H2O + H(+)</text>
        <dbReference type="Rhea" id="RHEA:34171"/>
        <dbReference type="ChEBI" id="CHEBI:15361"/>
        <dbReference type="ChEBI" id="CHEBI:15377"/>
        <dbReference type="ChEBI" id="CHEBI:15378"/>
        <dbReference type="ChEBI" id="CHEBI:67139"/>
        <dbReference type="ChEBI" id="CHEBI:537519"/>
        <dbReference type="EC" id="4.3.3.7"/>
    </reaction>
</comment>
<dbReference type="UniPathway" id="UPA00034">
    <property type="reaction ID" value="UER00017"/>
</dbReference>
<comment type="function">
    <text evidence="1 12">Catalyzes the condensation of (S)-aspartate-beta-semialdehyde [(S)-ASA] and pyruvate to 4-hydroxy-tetrahydrodipicolinate (HTPA).</text>
</comment>
<evidence type="ECO:0000256" key="7">
    <source>
        <dbReference type="ARBA" id="ARBA00022915"/>
    </source>
</evidence>
<evidence type="ECO:0000256" key="16">
    <source>
        <dbReference type="PIRSR" id="PIRSR001365-3"/>
    </source>
</evidence>
<dbReference type="GO" id="GO:0005829">
    <property type="term" value="C:cytosol"/>
    <property type="evidence" value="ECO:0007669"/>
    <property type="project" value="TreeGrafter"/>
</dbReference>
<dbReference type="PANTHER" id="PTHR12128:SF66">
    <property type="entry name" value="4-HYDROXY-2-OXOGLUTARATE ALDOLASE, MITOCHONDRIAL"/>
    <property type="match status" value="1"/>
</dbReference>
<keyword evidence="18" id="KW-1185">Reference proteome</keyword>
<dbReference type="Pfam" id="PF00701">
    <property type="entry name" value="DHDPS"/>
    <property type="match status" value="1"/>
</dbReference>
<evidence type="ECO:0000256" key="1">
    <source>
        <dbReference type="ARBA" id="ARBA00003294"/>
    </source>
</evidence>
<dbReference type="InterPro" id="IPR005263">
    <property type="entry name" value="DapA"/>
</dbReference>
<evidence type="ECO:0000256" key="3">
    <source>
        <dbReference type="ARBA" id="ARBA00007592"/>
    </source>
</evidence>
<keyword evidence="8 12" id="KW-0457">Lysine biosynthesis</keyword>
<keyword evidence="10 12" id="KW-0704">Schiff base</keyword>
<dbReference type="EC" id="4.3.3.7" evidence="4 12"/>
<dbReference type="EMBL" id="AAUX01000001">
    <property type="protein sequence ID" value="EAV46851.1"/>
    <property type="molecule type" value="Genomic_DNA"/>
</dbReference>
<evidence type="ECO:0000256" key="11">
    <source>
        <dbReference type="ARBA" id="ARBA00047836"/>
    </source>
</evidence>
<dbReference type="OrthoDB" id="9782828at2"/>
<keyword evidence="5 12" id="KW-0963">Cytoplasm</keyword>
<dbReference type="Gene3D" id="3.20.20.70">
    <property type="entry name" value="Aldolase class I"/>
    <property type="match status" value="1"/>
</dbReference>
<feature type="active site" description="Proton donor/acceptor" evidence="12 14">
    <location>
        <position position="133"/>
    </location>
</feature>
<evidence type="ECO:0000256" key="15">
    <source>
        <dbReference type="PIRSR" id="PIRSR001365-2"/>
    </source>
</evidence>
<dbReference type="GO" id="GO:0009089">
    <property type="term" value="P:lysine biosynthetic process via diaminopimelate"/>
    <property type="evidence" value="ECO:0007669"/>
    <property type="project" value="UniProtKB-UniRule"/>
</dbReference>
<evidence type="ECO:0000256" key="10">
    <source>
        <dbReference type="ARBA" id="ARBA00023270"/>
    </source>
</evidence>
<evidence type="ECO:0000256" key="5">
    <source>
        <dbReference type="ARBA" id="ARBA00022490"/>
    </source>
</evidence>
<dbReference type="GO" id="GO:0019877">
    <property type="term" value="P:diaminopimelate biosynthetic process"/>
    <property type="evidence" value="ECO:0007669"/>
    <property type="project" value="UniProtKB-UniRule"/>
</dbReference>
<evidence type="ECO:0000313" key="18">
    <source>
        <dbReference type="Proteomes" id="UP000054262"/>
    </source>
</evidence>
<comment type="similarity">
    <text evidence="3 12 13">Belongs to the DapA family.</text>
</comment>
<dbReference type="AlphaFoldDB" id="A0P5P1"/>
<feature type="site" description="L-lysine inhibitor binding" evidence="16">
    <location>
        <position position="84"/>
    </location>
</feature>
<evidence type="ECO:0000256" key="8">
    <source>
        <dbReference type="ARBA" id="ARBA00023154"/>
    </source>
</evidence>
<comment type="subcellular location">
    <subcellularLocation>
        <location evidence="12">Cytoplasm</location>
    </subcellularLocation>
</comment>
<comment type="subunit">
    <text evidence="12">Homotetramer; dimer of dimers.</text>
</comment>
<comment type="pathway">
    <text evidence="2 12">Amino-acid biosynthesis; L-lysine biosynthesis via DAP pathway; (S)-tetrahydrodipicolinate from L-aspartate: step 3/4.</text>
</comment>
<reference evidence="17 18" key="1">
    <citation type="submission" date="2006-11" db="EMBL/GenBank/DDBJ databases">
        <authorList>
            <person name="Giovannoni S."/>
            <person name="Vergin K."/>
            <person name="Ferriera S."/>
            <person name="Johnson J."/>
            <person name="Kravitz S."/>
            <person name="Beeson K."/>
            <person name="Sutton G."/>
            <person name="Rogers Y.-H."/>
            <person name="Friedman R."/>
            <person name="Frazier M."/>
            <person name="Venter J.C."/>
        </authorList>
    </citation>
    <scope>NUCLEOTIDE SEQUENCE [LARGE SCALE GENOMIC DNA]</scope>
    <source>
        <strain evidence="17 18">HTCC2181</strain>
    </source>
</reference>
<dbReference type="GO" id="GO:0008840">
    <property type="term" value="F:4-hydroxy-tetrahydrodipicolinate synthase activity"/>
    <property type="evidence" value="ECO:0007669"/>
    <property type="project" value="UniProtKB-UniRule"/>
</dbReference>
<evidence type="ECO:0000256" key="12">
    <source>
        <dbReference type="HAMAP-Rule" id="MF_00418"/>
    </source>
</evidence>
<evidence type="ECO:0000256" key="13">
    <source>
        <dbReference type="PIRNR" id="PIRNR001365"/>
    </source>
</evidence>
<dbReference type="PIRSF" id="PIRSF001365">
    <property type="entry name" value="DHDPS"/>
    <property type="match status" value="1"/>
</dbReference>
<feature type="site" description="L-lysine inhibitor binding" evidence="16">
    <location>
        <position position="106"/>
    </location>
</feature>
<dbReference type="PRINTS" id="PR00146">
    <property type="entry name" value="DHPICSNTHASE"/>
</dbReference>
<dbReference type="InterPro" id="IPR020625">
    <property type="entry name" value="Schiff_base-form_aldolases_AS"/>
</dbReference>
<keyword evidence="6 12" id="KW-0028">Amino-acid biosynthesis</keyword>
<feature type="binding site" evidence="12 15">
    <location>
        <position position="203"/>
    </location>
    <ligand>
        <name>pyruvate</name>
        <dbReference type="ChEBI" id="CHEBI:15361"/>
    </ligand>
</feature>
<proteinExistence type="inferred from homology"/>
<feature type="site" description="L-lysine inhibitor binding; via carbonyl oxygen" evidence="16">
    <location>
        <position position="49"/>
    </location>
</feature>
<evidence type="ECO:0000256" key="14">
    <source>
        <dbReference type="PIRSR" id="PIRSR001365-1"/>
    </source>
</evidence>
<evidence type="ECO:0000256" key="9">
    <source>
        <dbReference type="ARBA" id="ARBA00023239"/>
    </source>
</evidence>
<gene>
    <name evidence="12" type="primary">dapA</name>
    <name evidence="17" type="ORF">MB2181_02220</name>
</gene>
<protein>
    <recommendedName>
        <fullName evidence="4 12">4-hydroxy-tetrahydrodipicolinate synthase</fullName>
        <shortName evidence="12">HTPA synthase</shortName>
        <ecNumber evidence="4 12">4.3.3.7</ecNumber>
    </recommendedName>
</protein>
<dbReference type="NCBIfam" id="TIGR00674">
    <property type="entry name" value="dapA"/>
    <property type="match status" value="1"/>
</dbReference>
<dbReference type="CDD" id="cd00950">
    <property type="entry name" value="DHDPS"/>
    <property type="match status" value="1"/>
</dbReference>
<comment type="caution">
    <text evidence="12">Was originally thought to be a dihydrodipicolinate synthase (DHDPS), catalyzing the condensation of (S)-aspartate-beta-semialdehyde [(S)-ASA] and pyruvate to dihydrodipicolinate (DHDP). However, it was shown in E.coli that the product of the enzymatic reaction is not dihydrodipicolinate but in fact (4S)-4-hydroxy-2,3,4,5-tetrahydro-(2S)-dipicolinic acid (HTPA), and that the consecutive dehydration reaction leading to DHDP is not spontaneous but catalyzed by DapB.</text>
</comment>
<dbReference type="PROSITE" id="PS00666">
    <property type="entry name" value="DHDPS_2"/>
    <property type="match status" value="1"/>
</dbReference>
<name>A0P5P1_9PROT</name>
<evidence type="ECO:0000256" key="6">
    <source>
        <dbReference type="ARBA" id="ARBA00022605"/>
    </source>
</evidence>
<feature type="site" description="Part of a proton relay during catalysis" evidence="12 16">
    <location>
        <position position="107"/>
    </location>
</feature>
<sequence>MFQGSIVALVTPMNADGSIDIKSFSELLDFHIQSHSDGICVVGTTGEAATVDFEEHIYLIEQAVKFIRGRIPLIAGTGANSTKEAIYLTQAAKTAGADASLLVTPYYNKPSQRGLVEHHKAIAKAVNLPQLLYNVPSRTGVDMENITVMELSDVKNIVGIKDATGDISRIKSLKKEINSNFSFISGDDLSFTEFLEEGGDGVISVTANVKPFEMHKITTSIKNKNLLEAKQLNSKLDLLHQAMFIESNPIPVKWMLAHMGVIQPFMRLPMVELHKDNEGFVLKALEKANA</sequence>
<evidence type="ECO:0000256" key="4">
    <source>
        <dbReference type="ARBA" id="ARBA00012086"/>
    </source>
</evidence>
<dbReference type="SUPFAM" id="SSF51569">
    <property type="entry name" value="Aldolase"/>
    <property type="match status" value="1"/>
</dbReference>